<feature type="non-terminal residue" evidence="1">
    <location>
        <position position="1"/>
    </location>
</feature>
<evidence type="ECO:0000313" key="1">
    <source>
        <dbReference type="EMBL" id="CAG8691223.1"/>
    </source>
</evidence>
<feature type="non-terminal residue" evidence="1">
    <location>
        <position position="528"/>
    </location>
</feature>
<proteinExistence type="predicted"/>
<accession>A0ACA9P627</accession>
<dbReference type="EMBL" id="CAJVPT010029549">
    <property type="protein sequence ID" value="CAG8691223.1"/>
    <property type="molecule type" value="Genomic_DNA"/>
</dbReference>
<sequence length="528" mass="58058">DMAVLEAVRGWDSLNPDAKKEEPSESGEQASTPAPQEPETNEWNESTISSLLKEDIVSLLLQHDAHIAEEDGSSEECNEMTTEGQLFSPMQVSKESLVSRRATEEWEYWHNQYHSIHVGDPQPVERLLGDTVVVVYSSNTLDVLAALHGAGCWAESSKNPDGPLTGIGSSVSGSCASIPLLNGIEALTSIFETFIADTATESQKGNEHENQINVQVGAITMTLDEEEDGMRSSKETKDLAHQSLSKDLARLFVAFTTSSMAVASFTSEDNEPSVCYVALWERRETSASVAVSGESVNDKLRGVLPARQSLYVPSGAGTWKCLSGDKEIPWSKVNDDFCDCPDGSDEPGKMDSFFGLLASVTKLRLVATLEKECCDGSDESFGVCPNICEEVGKEHRKKLEAEAKLRRTKEKKRVQASIAALKAEVEAKKREESHAKILLDHTESMSQASLNHKKQSRKRLHLPSTLSGIPLNPVLALFQSLEKHSNALKSLQTQYKSLQEREKQLSDVLRNLKEGYNPNYQDMAVLEA</sequence>
<protein>
    <submittedName>
        <fullName evidence="1">10007_t:CDS:1</fullName>
    </submittedName>
</protein>
<organism evidence="1 2">
    <name type="scientific">Acaulospora colombiana</name>
    <dbReference type="NCBI Taxonomy" id="27376"/>
    <lineage>
        <taxon>Eukaryota</taxon>
        <taxon>Fungi</taxon>
        <taxon>Fungi incertae sedis</taxon>
        <taxon>Mucoromycota</taxon>
        <taxon>Glomeromycotina</taxon>
        <taxon>Glomeromycetes</taxon>
        <taxon>Diversisporales</taxon>
        <taxon>Acaulosporaceae</taxon>
        <taxon>Acaulospora</taxon>
    </lineage>
</organism>
<gene>
    <name evidence="1" type="ORF">ACOLOM_LOCUS9840</name>
</gene>
<reference evidence="1" key="1">
    <citation type="submission" date="2021-06" db="EMBL/GenBank/DDBJ databases">
        <authorList>
            <person name="Kallberg Y."/>
            <person name="Tangrot J."/>
            <person name="Rosling A."/>
        </authorList>
    </citation>
    <scope>NUCLEOTIDE SEQUENCE</scope>
    <source>
        <strain evidence="1">CL356</strain>
    </source>
</reference>
<name>A0ACA9P627_9GLOM</name>
<evidence type="ECO:0000313" key="2">
    <source>
        <dbReference type="Proteomes" id="UP000789525"/>
    </source>
</evidence>
<comment type="caution">
    <text evidence="1">The sequence shown here is derived from an EMBL/GenBank/DDBJ whole genome shotgun (WGS) entry which is preliminary data.</text>
</comment>
<keyword evidence="2" id="KW-1185">Reference proteome</keyword>
<dbReference type="Proteomes" id="UP000789525">
    <property type="component" value="Unassembled WGS sequence"/>
</dbReference>